<gene>
    <name evidence="11" type="primary">uup</name>
    <name evidence="14" type="ORF">IFO71_21015</name>
</gene>
<evidence type="ECO:0000256" key="9">
    <source>
        <dbReference type="ARBA" id="ARBA00049360"/>
    </source>
</evidence>
<dbReference type="SUPFAM" id="SSF52540">
    <property type="entry name" value="P-loop containing nucleoside triphosphate hydrolases"/>
    <property type="match status" value="2"/>
</dbReference>
<dbReference type="InterPro" id="IPR037118">
    <property type="entry name" value="Val-tRNA_synth_C_sf"/>
</dbReference>
<keyword evidence="7 11" id="KW-0238">DNA-binding</keyword>
<dbReference type="GO" id="GO:0043022">
    <property type="term" value="F:ribosome binding"/>
    <property type="evidence" value="ECO:0007669"/>
    <property type="project" value="UniProtKB-UniRule"/>
</dbReference>
<dbReference type="InterPro" id="IPR017871">
    <property type="entry name" value="ABC_transporter-like_CS"/>
</dbReference>
<dbReference type="Pfam" id="PF00005">
    <property type="entry name" value="ABC_tran"/>
    <property type="match status" value="2"/>
</dbReference>
<comment type="caution">
    <text evidence="14">The sequence shown here is derived from an EMBL/GenBank/DDBJ whole genome shotgun (WGS) entry which is preliminary data.</text>
</comment>
<dbReference type="InterPro" id="IPR032781">
    <property type="entry name" value="ABC_tran_Xtn"/>
</dbReference>
<evidence type="ECO:0000256" key="1">
    <source>
        <dbReference type="ARBA" id="ARBA00022490"/>
    </source>
</evidence>
<dbReference type="GO" id="GO:0003677">
    <property type="term" value="F:DNA binding"/>
    <property type="evidence" value="ECO:0007669"/>
    <property type="project" value="UniProtKB-UniRule"/>
</dbReference>
<dbReference type="Proteomes" id="UP000613768">
    <property type="component" value="Unassembled WGS sequence"/>
</dbReference>
<evidence type="ECO:0000256" key="8">
    <source>
        <dbReference type="ARBA" id="ARBA00023204"/>
    </source>
</evidence>
<dbReference type="GO" id="GO:0005737">
    <property type="term" value="C:cytoplasm"/>
    <property type="evidence" value="ECO:0007669"/>
    <property type="project" value="UniProtKB-SubCell"/>
</dbReference>
<dbReference type="Pfam" id="PF16326">
    <property type="entry name" value="ABC_tran_CTD"/>
    <property type="match status" value="1"/>
</dbReference>
<accession>A0AAW3ZT53</accession>
<feature type="domain" description="ABC transporter" evidence="13">
    <location>
        <begin position="4"/>
        <end position="248"/>
    </location>
</feature>
<dbReference type="GO" id="GO:0006281">
    <property type="term" value="P:DNA repair"/>
    <property type="evidence" value="ECO:0007669"/>
    <property type="project" value="UniProtKB-KW"/>
</dbReference>
<dbReference type="PROSITE" id="PS50893">
    <property type="entry name" value="ABC_TRANSPORTER_2"/>
    <property type="match status" value="2"/>
</dbReference>
<dbReference type="SMART" id="SM00382">
    <property type="entry name" value="AAA"/>
    <property type="match status" value="2"/>
</dbReference>
<dbReference type="PROSITE" id="PS00211">
    <property type="entry name" value="ABC_TRANSPORTER_1"/>
    <property type="match status" value="1"/>
</dbReference>
<keyword evidence="8 11" id="KW-0234">DNA repair</keyword>
<comment type="similarity">
    <text evidence="10 11">Belongs to the ABC transporter superfamily. ABCF family. Uup subfamily.</text>
</comment>
<dbReference type="InterPro" id="IPR027417">
    <property type="entry name" value="P-loop_NTPase"/>
</dbReference>
<dbReference type="InterPro" id="IPR003439">
    <property type="entry name" value="ABC_transporter-like_ATP-bd"/>
</dbReference>
<evidence type="ECO:0000256" key="11">
    <source>
        <dbReference type="HAMAP-Rule" id="MF_00848"/>
    </source>
</evidence>
<dbReference type="Gene3D" id="3.40.50.300">
    <property type="entry name" value="P-loop containing nucleotide triphosphate hydrolases"/>
    <property type="match status" value="2"/>
</dbReference>
<evidence type="ECO:0000256" key="7">
    <source>
        <dbReference type="ARBA" id="ARBA00023125"/>
    </source>
</evidence>
<dbReference type="RefSeq" id="WP_192031654.1">
    <property type="nucleotide sequence ID" value="NZ_JACYTR010000101.1"/>
</dbReference>
<keyword evidence="1 11" id="KW-0963">Cytoplasm</keyword>
<evidence type="ECO:0000313" key="15">
    <source>
        <dbReference type="Proteomes" id="UP000613768"/>
    </source>
</evidence>
<keyword evidence="15" id="KW-1185">Reference proteome</keyword>
<evidence type="ECO:0000256" key="5">
    <source>
        <dbReference type="ARBA" id="ARBA00022801"/>
    </source>
</evidence>
<dbReference type="GO" id="GO:0016887">
    <property type="term" value="F:ATP hydrolysis activity"/>
    <property type="evidence" value="ECO:0007669"/>
    <property type="project" value="UniProtKB-UniRule"/>
</dbReference>
<feature type="compositionally biased region" description="Basic and acidic residues" evidence="12">
    <location>
        <begin position="548"/>
        <end position="557"/>
    </location>
</feature>
<comment type="catalytic activity">
    <reaction evidence="9 11">
        <text>ATP + H2O = ADP + phosphate + H(+)</text>
        <dbReference type="Rhea" id="RHEA:13065"/>
        <dbReference type="ChEBI" id="CHEBI:15377"/>
        <dbReference type="ChEBI" id="CHEBI:15378"/>
        <dbReference type="ChEBI" id="CHEBI:30616"/>
        <dbReference type="ChEBI" id="CHEBI:43474"/>
        <dbReference type="ChEBI" id="CHEBI:456216"/>
    </reaction>
</comment>
<comment type="subcellular location">
    <subcellularLocation>
        <location evidence="11">Cytoplasm</location>
    </subcellularLocation>
    <text evidence="11">Associates with ribosomes.</text>
</comment>
<evidence type="ECO:0000256" key="10">
    <source>
        <dbReference type="ARBA" id="ARBA00061478"/>
    </source>
</evidence>
<feature type="compositionally biased region" description="Low complexity" evidence="12">
    <location>
        <begin position="530"/>
        <end position="547"/>
    </location>
</feature>
<dbReference type="EC" id="3.6.1.-" evidence="11"/>
<feature type="region of interest" description="Disordered" evidence="12">
    <location>
        <begin position="522"/>
        <end position="557"/>
    </location>
</feature>
<dbReference type="InterPro" id="IPR051309">
    <property type="entry name" value="ABCF_ATPase"/>
</dbReference>
<keyword evidence="5 11" id="KW-0378">Hydrolase</keyword>
<dbReference type="InterPro" id="IPR032524">
    <property type="entry name" value="ABC_tran_C"/>
</dbReference>
<protein>
    <recommendedName>
        <fullName evidence="11">ATP-binding protein Uup</fullName>
        <ecNumber evidence="11">3.6.1.-</ecNumber>
    </recommendedName>
</protein>
<dbReference type="EMBL" id="JACYTR010000101">
    <property type="protein sequence ID" value="MBD8528237.1"/>
    <property type="molecule type" value="Genomic_DNA"/>
</dbReference>
<dbReference type="GO" id="GO:0005524">
    <property type="term" value="F:ATP binding"/>
    <property type="evidence" value="ECO:0007669"/>
    <property type="project" value="UniProtKB-UniRule"/>
</dbReference>
<keyword evidence="2 11" id="KW-0677">Repeat</keyword>
<dbReference type="InterPro" id="IPR003593">
    <property type="entry name" value="AAA+_ATPase"/>
</dbReference>
<dbReference type="PANTHER" id="PTHR42855:SF1">
    <property type="entry name" value="ABC TRANSPORTER DOMAIN-CONTAINING PROTEIN"/>
    <property type="match status" value="1"/>
</dbReference>
<name>A0AAW3ZT53_9GAMM</name>
<evidence type="ECO:0000313" key="14">
    <source>
        <dbReference type="EMBL" id="MBD8528237.1"/>
    </source>
</evidence>
<dbReference type="InterPro" id="IPR043686">
    <property type="entry name" value="Uup"/>
</dbReference>
<evidence type="ECO:0000256" key="12">
    <source>
        <dbReference type="SAM" id="MobiDB-lite"/>
    </source>
</evidence>
<reference evidence="14 15" key="1">
    <citation type="submission" date="2020-09" db="EMBL/GenBank/DDBJ databases">
        <title>Pseudoxanthomonas sp. CAU 1598 isolated from sand of Yaerae Beach.</title>
        <authorList>
            <person name="Kim W."/>
        </authorList>
    </citation>
    <scope>NUCLEOTIDE SEQUENCE [LARGE SCALE GENOMIC DNA]</scope>
    <source>
        <strain evidence="14 15">CAU 1598</strain>
    </source>
</reference>
<dbReference type="FunFam" id="3.40.50.300:FF:000011">
    <property type="entry name" value="Putative ABC transporter ATP-binding component"/>
    <property type="match status" value="1"/>
</dbReference>
<dbReference type="AlphaFoldDB" id="A0AAW3ZT53"/>
<comment type="function">
    <text evidence="11">Probably plays a role in ribosome assembly or function. May be involved in resolution of branched DNA intermediates that result from template switching in postreplication gaps. Binds DNA and has ATPase activity.</text>
</comment>
<dbReference type="PANTHER" id="PTHR42855">
    <property type="entry name" value="ABC TRANSPORTER ATP-BINDING SUBUNIT"/>
    <property type="match status" value="1"/>
</dbReference>
<dbReference type="Gene3D" id="1.10.287.380">
    <property type="entry name" value="Valyl-tRNA synthetase, C-terminal domain"/>
    <property type="match status" value="1"/>
</dbReference>
<dbReference type="HAMAP" id="MF_00848">
    <property type="entry name" value="Uup"/>
    <property type="match status" value="1"/>
</dbReference>
<keyword evidence="6 11" id="KW-0067">ATP-binding</keyword>
<dbReference type="FunFam" id="3.40.50.300:FF:000309">
    <property type="entry name" value="ABC transporter ATP-binding protein"/>
    <property type="match status" value="1"/>
</dbReference>
<organism evidence="14 15">
    <name type="scientific">Pseudomarimonas arenosa</name>
    <dbReference type="NCBI Taxonomy" id="2774145"/>
    <lineage>
        <taxon>Bacteria</taxon>
        <taxon>Pseudomonadati</taxon>
        <taxon>Pseudomonadota</taxon>
        <taxon>Gammaproteobacteria</taxon>
        <taxon>Lysobacterales</taxon>
        <taxon>Lysobacteraceae</taxon>
        <taxon>Pseudomarimonas</taxon>
    </lineage>
</organism>
<keyword evidence="11" id="KW-0175">Coiled coil</keyword>
<feature type="binding site" evidence="11">
    <location>
        <begin position="36"/>
        <end position="43"/>
    </location>
    <ligand>
        <name>ATP</name>
        <dbReference type="ChEBI" id="CHEBI:30616"/>
        <label>1</label>
    </ligand>
</feature>
<evidence type="ECO:0000256" key="4">
    <source>
        <dbReference type="ARBA" id="ARBA00022763"/>
    </source>
</evidence>
<feature type="binding site" evidence="11">
    <location>
        <begin position="347"/>
        <end position="354"/>
    </location>
    <ligand>
        <name>ATP</name>
        <dbReference type="ChEBI" id="CHEBI:30616"/>
        <label>2</label>
    </ligand>
</feature>
<dbReference type="CDD" id="cd03221">
    <property type="entry name" value="ABCF_EF-3"/>
    <property type="match status" value="2"/>
</dbReference>
<feature type="domain" description="ABC transporter" evidence="13">
    <location>
        <begin position="315"/>
        <end position="532"/>
    </location>
</feature>
<evidence type="ECO:0000256" key="3">
    <source>
        <dbReference type="ARBA" id="ARBA00022741"/>
    </source>
</evidence>
<keyword evidence="3 11" id="KW-0547">Nucleotide-binding</keyword>
<evidence type="ECO:0000259" key="13">
    <source>
        <dbReference type="PROSITE" id="PS50893"/>
    </source>
</evidence>
<dbReference type="Pfam" id="PF12848">
    <property type="entry name" value="ABC_tran_Xtn"/>
    <property type="match status" value="1"/>
</dbReference>
<evidence type="ECO:0000256" key="2">
    <source>
        <dbReference type="ARBA" id="ARBA00022737"/>
    </source>
</evidence>
<evidence type="ECO:0000256" key="6">
    <source>
        <dbReference type="ARBA" id="ARBA00022840"/>
    </source>
</evidence>
<feature type="coiled-coil region" evidence="11">
    <location>
        <begin position="565"/>
        <end position="626"/>
    </location>
</feature>
<sequence length="629" mass="70441">MPLLSFQDVDYSVGGPLLLERANWSLEPGERISVIGRNGAGKSTLLKLIAGELQPDDGQIVRQSGLNVGRLPQEVPADLCGPVVDIVTSGCGEMGRLLAEYEHLSTHGAEHASRLQLLHDLIDTGQGWNLQTRVHSVLQRFELDGEAEFAALSGGLKRRVLLARAVLNSPDILLLDEPTNHLDIPAIEWLQDYLVEFPGAVIFVTHDRALLRAVATRIIEIDRGRLTSWPGDYDNYLRRRAEREHAEALADQHFDRKLAEEEVWIRQGIKARRTRNEGRVRALKKMRDQRAQRREVEGRASMQLTEAAQSGRRVILAEQLGYGWNAQTLIQPFDLTLMRGDRLGIVGRNGSGKTTLVRLLLGELQPTEGTVALGTGLEIAYFDQHRSTLREDWTALDNVAEGREYIELDGKRKHVLGYLQDFLFSPERARAPITRLSGGERNRLLLAKLFAKPSNLLVMDEPTNDLDAETLELLEEQLAEYRGTVIMVSHDRAFLDEVVTSLLVIDDQGRVTEWVGGYQDWQRQRPAETAPSKPSAEPKPAAGAGSESKTERRAAKLSYKDQRELDALPARIETLEVEMQSLQSRMSSPDFYRQAADQIVAEQAKATQLQLELDAAYARWEALEAQQNG</sequence>
<keyword evidence="4 11" id="KW-0227">DNA damage</keyword>
<proteinExistence type="inferred from homology"/>